<evidence type="ECO:0000256" key="4">
    <source>
        <dbReference type="ARBA" id="ARBA00022801"/>
    </source>
</evidence>
<evidence type="ECO:0000256" key="9">
    <source>
        <dbReference type="HAMAP-Rule" id="MF_00969"/>
    </source>
</evidence>
<dbReference type="EC" id="3.6.4.-" evidence="9"/>
<evidence type="ECO:0000256" key="1">
    <source>
        <dbReference type="ARBA" id="ARBA00022490"/>
    </source>
</evidence>
<keyword evidence="1 9" id="KW-0963">Cytoplasm</keyword>
<dbReference type="SUPFAM" id="SSF143517">
    <property type="entry name" value="TRCF domain-like"/>
    <property type="match status" value="1"/>
</dbReference>
<dbReference type="EMBL" id="JACHEG010000006">
    <property type="protein sequence ID" value="MBB6164601.1"/>
    <property type="molecule type" value="Genomic_DNA"/>
</dbReference>
<dbReference type="InterPro" id="IPR041471">
    <property type="entry name" value="UvrB_inter"/>
</dbReference>
<dbReference type="InterPro" id="IPR027417">
    <property type="entry name" value="P-loop_NTPase"/>
</dbReference>
<gene>
    <name evidence="9" type="primary">mfd</name>
    <name evidence="12" type="ORF">HNQ72_004446</name>
</gene>
<dbReference type="AlphaFoldDB" id="A0A7W9Y9V0"/>
<keyword evidence="6 9" id="KW-0067">ATP-binding</keyword>
<evidence type="ECO:0000256" key="7">
    <source>
        <dbReference type="ARBA" id="ARBA00023125"/>
    </source>
</evidence>
<dbReference type="InterPro" id="IPR047112">
    <property type="entry name" value="RecG/Mfd"/>
</dbReference>
<evidence type="ECO:0000256" key="6">
    <source>
        <dbReference type="ARBA" id="ARBA00022840"/>
    </source>
</evidence>
<evidence type="ECO:0000256" key="8">
    <source>
        <dbReference type="ARBA" id="ARBA00023204"/>
    </source>
</evidence>
<comment type="similarity">
    <text evidence="9">In the C-terminal section; belongs to the helicase family. RecG subfamily.</text>
</comment>
<dbReference type="SMART" id="SM01058">
    <property type="entry name" value="CarD_TRCF"/>
    <property type="match status" value="1"/>
</dbReference>
<dbReference type="GO" id="GO:0000716">
    <property type="term" value="P:transcription-coupled nucleotide-excision repair, DNA damage recognition"/>
    <property type="evidence" value="ECO:0007669"/>
    <property type="project" value="UniProtKB-UniRule"/>
</dbReference>
<dbReference type="Pfam" id="PF00270">
    <property type="entry name" value="DEAD"/>
    <property type="match status" value="1"/>
</dbReference>
<organism evidence="12 13">
    <name type="scientific">Rhizobium wenxiniae</name>
    <dbReference type="NCBI Taxonomy" id="1737357"/>
    <lineage>
        <taxon>Bacteria</taxon>
        <taxon>Pseudomonadati</taxon>
        <taxon>Pseudomonadota</taxon>
        <taxon>Alphaproteobacteria</taxon>
        <taxon>Hyphomicrobiales</taxon>
        <taxon>Rhizobiaceae</taxon>
        <taxon>Rhizobium/Agrobacterium group</taxon>
        <taxon>Rhizobium</taxon>
    </lineage>
</organism>
<evidence type="ECO:0000259" key="10">
    <source>
        <dbReference type="PROSITE" id="PS51192"/>
    </source>
</evidence>
<dbReference type="SMART" id="SM00982">
    <property type="entry name" value="TRCF"/>
    <property type="match status" value="1"/>
</dbReference>
<dbReference type="PROSITE" id="PS51194">
    <property type="entry name" value="HELICASE_CTER"/>
    <property type="match status" value="1"/>
</dbReference>
<protein>
    <recommendedName>
        <fullName evidence="9">Transcription-repair-coupling factor</fullName>
        <shortName evidence="9">TRCF</shortName>
        <ecNumber evidence="9">3.6.4.-</ecNumber>
    </recommendedName>
</protein>
<proteinExistence type="inferred from homology"/>
<dbReference type="GO" id="GO:0016787">
    <property type="term" value="F:hydrolase activity"/>
    <property type="evidence" value="ECO:0007669"/>
    <property type="project" value="UniProtKB-KW"/>
</dbReference>
<evidence type="ECO:0000313" key="13">
    <source>
        <dbReference type="Proteomes" id="UP000547879"/>
    </source>
</evidence>
<accession>A0A7W9Y9V0</accession>
<dbReference type="HAMAP" id="MF_00969">
    <property type="entry name" value="TRCF"/>
    <property type="match status" value="1"/>
</dbReference>
<keyword evidence="13" id="KW-1185">Reference proteome</keyword>
<dbReference type="PROSITE" id="PS51192">
    <property type="entry name" value="HELICASE_ATP_BIND_1"/>
    <property type="match status" value="1"/>
</dbReference>
<dbReference type="SMART" id="SM00490">
    <property type="entry name" value="HELICc"/>
    <property type="match status" value="1"/>
</dbReference>
<name>A0A7W9Y9V0_9HYPH</name>
<dbReference type="Pfam" id="PF00271">
    <property type="entry name" value="Helicase_C"/>
    <property type="match status" value="1"/>
</dbReference>
<comment type="subcellular location">
    <subcellularLocation>
        <location evidence="9">Cytoplasm</location>
    </subcellularLocation>
</comment>
<dbReference type="PANTHER" id="PTHR47964:SF1">
    <property type="entry name" value="ATP-DEPENDENT DNA HELICASE HOMOLOG RECG, CHLOROPLASTIC"/>
    <property type="match status" value="1"/>
</dbReference>
<reference evidence="12 13" key="1">
    <citation type="submission" date="2020-08" db="EMBL/GenBank/DDBJ databases">
        <title>Genomic Encyclopedia of Type Strains, Phase IV (KMG-IV): sequencing the most valuable type-strain genomes for metagenomic binning, comparative biology and taxonomic classification.</title>
        <authorList>
            <person name="Goeker M."/>
        </authorList>
    </citation>
    <scope>NUCLEOTIDE SEQUENCE [LARGE SCALE GENOMIC DNA]</scope>
    <source>
        <strain evidence="12 13">DSM 100734</strain>
    </source>
</reference>
<dbReference type="GO" id="GO:0005737">
    <property type="term" value="C:cytoplasm"/>
    <property type="evidence" value="ECO:0007669"/>
    <property type="project" value="UniProtKB-SubCell"/>
</dbReference>
<dbReference type="InterPro" id="IPR001650">
    <property type="entry name" value="Helicase_C-like"/>
</dbReference>
<dbReference type="SUPFAM" id="SSF141259">
    <property type="entry name" value="CarD-like"/>
    <property type="match status" value="1"/>
</dbReference>
<dbReference type="PANTHER" id="PTHR47964">
    <property type="entry name" value="ATP-DEPENDENT DNA HELICASE HOMOLOG RECG, CHLOROPLASTIC"/>
    <property type="match status" value="1"/>
</dbReference>
<dbReference type="InterPro" id="IPR011545">
    <property type="entry name" value="DEAD/DEAH_box_helicase_dom"/>
</dbReference>
<keyword evidence="7 9" id="KW-0238">DNA-binding</keyword>
<feature type="domain" description="Helicase ATP-binding" evidence="10">
    <location>
        <begin position="596"/>
        <end position="757"/>
    </location>
</feature>
<keyword evidence="2 9" id="KW-0547">Nucleotide-binding</keyword>
<comment type="caution">
    <text evidence="12">The sequence shown here is derived from an EMBL/GenBank/DDBJ whole genome shotgun (WGS) entry which is preliminary data.</text>
</comment>
<dbReference type="Proteomes" id="UP000547879">
    <property type="component" value="Unassembled WGS sequence"/>
</dbReference>
<dbReference type="Gene3D" id="2.40.10.170">
    <property type="match status" value="1"/>
</dbReference>
<evidence type="ECO:0000256" key="3">
    <source>
        <dbReference type="ARBA" id="ARBA00022763"/>
    </source>
</evidence>
<dbReference type="Pfam" id="PF03461">
    <property type="entry name" value="TRCF"/>
    <property type="match status" value="1"/>
</dbReference>
<dbReference type="Gene3D" id="3.90.1150.50">
    <property type="entry name" value="Transcription-repair-coupling factor, D7 domain"/>
    <property type="match status" value="1"/>
</dbReference>
<sequence length="1118" mass="121876">MAEIWFLQTGSGPARHQQVPVRNPEYPDHAPSPFRDPSTHQLGFKPPPGLVAVRLSAILKGSGRSICYLALSEESASDIAEVFIALFPEVQLVVLPPWDCLPYDRVPPSRHCMGRRMDALRIWNTPSDAPKLMLTSLDAALQRIPPADVIADSNLELVVGEDFDRDAFSDFIQRTGYVEEGIADDPGELAVRDGVIDIYPAGAPGPMRIVISKDDIVRELRGFDRITQRTESYLERVILGPASEAVLSEADTEEIAPKPETMERQLLRLYHDMPTLFAAIGDATVLLAPGGARRVERYLEIVEDACQSQNDIRDRQNKSRSLYLDGTEWEQHAGHVSSLGLDLDEHGELQGGPCDAVPRAELAKLAQHQLRQGLTVVVCGTGKGSDGLCRRVEKATGIAHRSVDTWRAVEQADPGAFLKLPVDLDHGFVDAALNIAMIAVAETVTNLGEQATLLAEPELRIGDVVVHEEHGVGILKDLETVVVGDVGRDAARLEYRDGDSVLVPMEDFGKIWRYSAEPEAVTLDRLHTEAWKKKSGKIAADIRSTARHLLTIAKQRQALPAKKFIPPRKEYSAFTRRFPFAETRDQVEAIKAVLSDLESGKVMNRLICGDVGFGKTEIALRAAAAVALSGGQVAVVAPTTVLARQHYDTFQRRFAQTGIQVGLLSRLLKPNEAKQVKAALSEGEIGVVVATQAILAKNVGFANLALLIIDEEHRFGLKEKRTMGALAPSLHTLSMSATPIPRTLQSAMIGVQEVSLLTTPPSKRRPVRTSLMEFDATSVRTGLMREYRRGGQSFIVVPRIEDINDVSTVLERTVPELSIKIAHGKMPAAAIDEAIVGFADGDGDVLLATNLIENGLDVPRANTIFVWHAGRFGLAQLHQLRGRVGRGAAQGMATLLTEEGTELAEETHLRLLSLVENDRLGAGLAISLRDLELRGAGDIAGEDQAGHMKVIGTGLYQKLLSEAVATLRKKASVKQQRAILNLDVAGTIPLDYVTDPGTRLNLYAKLLQASSLNEIDELSDEFEDRFGEPPEDVLLLLRTSRLQLVAGWLGIAKLEAGPKASAMTLTAKVPSRVVAAWTKNAGAVQREDRWIFETEGKTGKEQLCFFEKIVSAAQGLGE</sequence>
<evidence type="ECO:0000259" key="11">
    <source>
        <dbReference type="PROSITE" id="PS51194"/>
    </source>
</evidence>
<dbReference type="GO" id="GO:0003678">
    <property type="term" value="F:DNA helicase activity"/>
    <property type="evidence" value="ECO:0007669"/>
    <property type="project" value="TreeGrafter"/>
</dbReference>
<dbReference type="InterPro" id="IPR036101">
    <property type="entry name" value="CarD-like/TRCF_RID_sf"/>
</dbReference>
<keyword evidence="8 9" id="KW-0234">DNA repair</keyword>
<dbReference type="GO" id="GO:0006355">
    <property type="term" value="P:regulation of DNA-templated transcription"/>
    <property type="evidence" value="ECO:0007669"/>
    <property type="project" value="UniProtKB-UniRule"/>
</dbReference>
<dbReference type="InterPro" id="IPR005118">
    <property type="entry name" value="TRCF_C"/>
</dbReference>
<dbReference type="Gene3D" id="3.40.50.300">
    <property type="entry name" value="P-loop containing nucleotide triphosphate hydrolases"/>
    <property type="match status" value="2"/>
</dbReference>
<feature type="domain" description="Helicase C-terminal" evidence="11">
    <location>
        <begin position="779"/>
        <end position="932"/>
    </location>
</feature>
<dbReference type="RefSeq" id="WP_244654480.1">
    <property type="nucleotide sequence ID" value="NZ_BMHW01000005.1"/>
</dbReference>
<dbReference type="GO" id="GO:0003684">
    <property type="term" value="F:damaged DNA binding"/>
    <property type="evidence" value="ECO:0007669"/>
    <property type="project" value="InterPro"/>
</dbReference>
<evidence type="ECO:0000313" key="12">
    <source>
        <dbReference type="EMBL" id="MBB6164601.1"/>
    </source>
</evidence>
<dbReference type="SUPFAM" id="SSF52540">
    <property type="entry name" value="P-loop containing nucleoside triphosphate hydrolases"/>
    <property type="match status" value="3"/>
</dbReference>
<comment type="similarity">
    <text evidence="9">In the N-terminal section; belongs to the UvrB family.</text>
</comment>
<evidence type="ECO:0000256" key="2">
    <source>
        <dbReference type="ARBA" id="ARBA00022741"/>
    </source>
</evidence>
<comment type="function">
    <text evidence="9">Couples transcription and DNA repair by recognizing RNA polymerase (RNAP) stalled at DNA lesions. Mediates ATP-dependent release of RNAP and its truncated transcript from the DNA, and recruitment of nucleotide excision repair machinery to the damaged site.</text>
</comment>
<keyword evidence="4 9" id="KW-0378">Hydrolase</keyword>
<dbReference type="InterPro" id="IPR014001">
    <property type="entry name" value="Helicase_ATP-bd"/>
</dbReference>
<keyword evidence="3 9" id="KW-0227">DNA damage</keyword>
<evidence type="ECO:0000256" key="5">
    <source>
        <dbReference type="ARBA" id="ARBA00022806"/>
    </source>
</evidence>
<dbReference type="InterPro" id="IPR037235">
    <property type="entry name" value="TRCF-like_C_D7"/>
</dbReference>
<dbReference type="GO" id="GO:0005524">
    <property type="term" value="F:ATP binding"/>
    <property type="evidence" value="ECO:0007669"/>
    <property type="project" value="UniProtKB-UniRule"/>
</dbReference>
<dbReference type="Gene3D" id="3.40.50.11180">
    <property type="match status" value="1"/>
</dbReference>
<keyword evidence="5 12" id="KW-0347">Helicase</keyword>
<dbReference type="InterPro" id="IPR003711">
    <property type="entry name" value="CarD-like/TRCF_RID"/>
</dbReference>
<dbReference type="Pfam" id="PF17757">
    <property type="entry name" value="UvrB_inter"/>
    <property type="match status" value="1"/>
</dbReference>
<dbReference type="InterPro" id="IPR004576">
    <property type="entry name" value="Mfd"/>
</dbReference>
<dbReference type="Pfam" id="PF02559">
    <property type="entry name" value="CarD_TRCF_RID"/>
    <property type="match status" value="1"/>
</dbReference>
<dbReference type="SMART" id="SM00487">
    <property type="entry name" value="DEXDc"/>
    <property type="match status" value="1"/>
</dbReference>